<dbReference type="InterPro" id="IPR019587">
    <property type="entry name" value="Polyketide_cyclase/dehydratase"/>
</dbReference>
<evidence type="ECO:0000313" key="2">
    <source>
        <dbReference type="Proteomes" id="UP000028864"/>
    </source>
</evidence>
<dbReference type="Gene3D" id="3.30.530.20">
    <property type="match status" value="1"/>
</dbReference>
<sequence length="133" mass="14246">MGTSTAVWTAKRTVDAPADAVWELLTDLDAWPQWGPTVSRAELDGTAVLLGATGRVWTPVGIPLPFVISAFDPGHSWGWDVAGVPATQHGVEPRPGGCTVWMTAPWWAPAYLPVLEVAVRRIESMAAGKPFTN</sequence>
<dbReference type="Pfam" id="PF10604">
    <property type="entry name" value="Polyketide_cyc2"/>
    <property type="match status" value="1"/>
</dbReference>
<organism evidence="1 2">
    <name type="scientific">Mycolicibacterium neoaurum</name>
    <name type="common">Mycobacterium neoaurum</name>
    <dbReference type="NCBI Taxonomy" id="1795"/>
    <lineage>
        <taxon>Bacteria</taxon>
        <taxon>Bacillati</taxon>
        <taxon>Actinomycetota</taxon>
        <taxon>Actinomycetes</taxon>
        <taxon>Mycobacteriales</taxon>
        <taxon>Mycobacteriaceae</taxon>
        <taxon>Mycolicibacterium</taxon>
    </lineage>
</organism>
<accession>A0AAV2WIE0</accession>
<dbReference type="Proteomes" id="UP000028864">
    <property type="component" value="Unassembled WGS sequence"/>
</dbReference>
<dbReference type="RefSeq" id="WP_234797907.1">
    <property type="nucleotide sequence ID" value="NZ_CP074376.1"/>
</dbReference>
<dbReference type="AlphaFoldDB" id="A0AAV2WIE0"/>
<reference evidence="1" key="1">
    <citation type="submission" date="2014-05" db="EMBL/GenBank/DDBJ databases">
        <authorList>
            <person name="Urmite Genomes"/>
        </authorList>
    </citation>
    <scope>NUCLEOTIDE SEQUENCE</scope>
    <source>
        <strain evidence="1">DSM 44074</strain>
    </source>
</reference>
<name>A0AAV2WIE0_MYCNE</name>
<evidence type="ECO:0000313" key="1">
    <source>
        <dbReference type="EMBL" id="CDQ43803.1"/>
    </source>
</evidence>
<reference evidence="1" key="2">
    <citation type="submission" date="2015-09" db="EMBL/GenBank/DDBJ databases">
        <title>Draft genome sequence of Mycobacterium neoaurum DSM 44074.</title>
        <authorList>
            <person name="Croce O."/>
            <person name="Robert C."/>
            <person name="Raoult D."/>
            <person name="Drancourt M."/>
        </authorList>
    </citation>
    <scope>NUCLEOTIDE SEQUENCE</scope>
    <source>
        <strain evidence="1">DSM 44074</strain>
    </source>
</reference>
<proteinExistence type="predicted"/>
<gene>
    <name evidence="1" type="ORF">BN1047_01674</name>
</gene>
<dbReference type="InterPro" id="IPR023393">
    <property type="entry name" value="START-like_dom_sf"/>
</dbReference>
<dbReference type="SUPFAM" id="SSF55961">
    <property type="entry name" value="Bet v1-like"/>
    <property type="match status" value="1"/>
</dbReference>
<dbReference type="EMBL" id="LK021337">
    <property type="protein sequence ID" value="CDQ43803.1"/>
    <property type="molecule type" value="Genomic_DNA"/>
</dbReference>
<protein>
    <submittedName>
        <fullName evidence="1">Activator of Hsp90 ATPase 1-like protein</fullName>
    </submittedName>
</protein>